<feature type="domain" description="BAT2 N-terminal" evidence="3">
    <location>
        <begin position="1"/>
        <end position="70"/>
    </location>
</feature>
<evidence type="ECO:0000259" key="3">
    <source>
        <dbReference type="Pfam" id="PF07001"/>
    </source>
</evidence>
<feature type="region of interest" description="Disordered" evidence="2">
    <location>
        <begin position="34"/>
        <end position="188"/>
    </location>
</feature>
<evidence type="ECO:0000313" key="4">
    <source>
        <dbReference type="Ensembl" id="ENSPMAP00000007909.1"/>
    </source>
</evidence>
<feature type="compositionally biased region" description="Basic and acidic residues" evidence="2">
    <location>
        <begin position="84"/>
        <end position="95"/>
    </location>
</feature>
<protein>
    <recommendedName>
        <fullName evidence="3">BAT2 N-terminal domain-containing protein</fullName>
    </recommendedName>
</protein>
<name>S4RRS2_PETMA</name>
<dbReference type="AlphaFoldDB" id="S4RRS2"/>
<organism evidence="4">
    <name type="scientific">Petromyzon marinus</name>
    <name type="common">Sea lamprey</name>
    <dbReference type="NCBI Taxonomy" id="7757"/>
    <lineage>
        <taxon>Eukaryota</taxon>
        <taxon>Metazoa</taxon>
        <taxon>Chordata</taxon>
        <taxon>Craniata</taxon>
        <taxon>Vertebrata</taxon>
        <taxon>Cyclostomata</taxon>
        <taxon>Hyperoartia</taxon>
        <taxon>Petromyzontiformes</taxon>
        <taxon>Petromyzontidae</taxon>
        <taxon>Petromyzon</taxon>
    </lineage>
</organism>
<dbReference type="GeneTree" id="ENSGT00940000171167"/>
<dbReference type="InterPro" id="IPR009738">
    <property type="entry name" value="BAT2_N"/>
</dbReference>
<dbReference type="PANTHER" id="PTHR14038">
    <property type="entry name" value="BAT2 HLA-B-ASSOCIATED TRANSCRIPT 2"/>
    <property type="match status" value="1"/>
</dbReference>
<evidence type="ECO:0000256" key="2">
    <source>
        <dbReference type="SAM" id="MobiDB-lite"/>
    </source>
</evidence>
<dbReference type="GO" id="GO:0030154">
    <property type="term" value="P:cell differentiation"/>
    <property type="evidence" value="ECO:0007669"/>
    <property type="project" value="TreeGrafter"/>
</dbReference>
<evidence type="ECO:0000256" key="1">
    <source>
        <dbReference type="ARBA" id="ARBA00022553"/>
    </source>
</evidence>
<feature type="compositionally biased region" description="Pro residues" evidence="2">
    <location>
        <begin position="97"/>
        <end position="112"/>
    </location>
</feature>
<keyword evidence="1" id="KW-0597">Phosphoprotein</keyword>
<reference evidence="4" key="2">
    <citation type="submission" date="2025-09" db="UniProtKB">
        <authorList>
            <consortium name="Ensembl"/>
        </authorList>
    </citation>
    <scope>IDENTIFICATION</scope>
</reference>
<feature type="region of interest" description="Disordered" evidence="2">
    <location>
        <begin position="326"/>
        <end position="345"/>
    </location>
</feature>
<reference evidence="4" key="1">
    <citation type="submission" date="2025-08" db="UniProtKB">
        <authorList>
            <consortium name="Ensembl"/>
        </authorList>
    </citation>
    <scope>IDENTIFICATION</scope>
</reference>
<accession>S4RRS2</accession>
<feature type="region of interest" description="Disordered" evidence="2">
    <location>
        <begin position="1"/>
        <end position="21"/>
    </location>
</feature>
<sequence length="345" mass="36843">MSDRAGSNGKGNNSRPKYASLSLYNTYKGRSLETQRTTIATRHGLQSLGKVATTRRVPAPPNSSGLNAEGGTDGDDAQGWTDTASRDTGFREHRTSCPPPKPAEPPPRPPLQADPGPNRQPSPSKVGWRLGSPFKREFPSLGAGGEQVPAPPSDATSGRALNLRPQNSDVSSWREGGGPGGREEGPSTGLLPIPTMGGPNGGPLAHAAGYRPGHETSDLMAKKHAVQPKKHEKMARCAKRPLLKSLMVMTVRRLGPGLGHHLVAGPTLQHSSLMAGEVTRGARPPWLTEADRPSIVKANDLKELDTLDTEADDGWAGVQDEVDYTEKLKFSDDEDEERGGSTRSW</sequence>
<proteinExistence type="predicted"/>
<dbReference type="Pfam" id="PF07001">
    <property type="entry name" value="BAT2_N"/>
    <property type="match status" value="1"/>
</dbReference>
<dbReference type="InterPro" id="IPR033184">
    <property type="entry name" value="PRRC2"/>
</dbReference>
<dbReference type="PANTHER" id="PTHR14038:SF0">
    <property type="entry name" value="LP18708P"/>
    <property type="match status" value="1"/>
</dbReference>
<dbReference type="Ensembl" id="ENSPMAT00000007944.1">
    <property type="protein sequence ID" value="ENSPMAP00000007909.1"/>
    <property type="gene ID" value="ENSPMAG00000007174.1"/>
</dbReference>